<dbReference type="Gene3D" id="3.90.1450.10">
    <property type="entry name" value="Guanylin"/>
    <property type="match status" value="1"/>
</dbReference>
<dbReference type="Proteomes" id="UP000324091">
    <property type="component" value="Chromosome 4"/>
</dbReference>
<dbReference type="Pfam" id="PF02058">
    <property type="entry name" value="Guanylin"/>
    <property type="match status" value="1"/>
</dbReference>
<evidence type="ECO:0000313" key="9">
    <source>
        <dbReference type="EMBL" id="TWW62778.1"/>
    </source>
</evidence>
<dbReference type="InterPro" id="IPR000879">
    <property type="entry name" value="Guanylin"/>
</dbReference>
<evidence type="ECO:0000256" key="3">
    <source>
        <dbReference type="ARBA" id="ARBA00022525"/>
    </source>
</evidence>
<evidence type="ECO:0000256" key="4">
    <source>
        <dbReference type="ARBA" id="ARBA00022729"/>
    </source>
</evidence>
<gene>
    <name evidence="9" type="ORF">D4764_04G0014250</name>
</gene>
<sequence>MKAAGILLLLALSVYGGSAAVQVKVGERSFPLEAVKQLKQLFNLNDDASPHLTEASVVSVCGHPLLPQIFRPVCQGKATDIILSRLGKTPPTHQGTPDRYQN</sequence>
<keyword evidence="10" id="KW-1185">Reference proteome</keyword>
<reference evidence="9 10" key="1">
    <citation type="submission" date="2019-04" db="EMBL/GenBank/DDBJ databases">
        <title>Chromosome genome assembly for Takifugu flavidus.</title>
        <authorList>
            <person name="Xiao S."/>
        </authorList>
    </citation>
    <scope>NUCLEOTIDE SEQUENCE [LARGE SCALE GENOMIC DNA]</scope>
    <source>
        <strain evidence="9">HTHZ2018</strain>
        <tissue evidence="9">Muscle</tissue>
    </source>
</reference>
<dbReference type="SUPFAM" id="SSF89890">
    <property type="entry name" value="Proguanylin"/>
    <property type="match status" value="1"/>
</dbReference>
<dbReference type="GO" id="GO:0030250">
    <property type="term" value="F:guanylate cyclase activator activity"/>
    <property type="evidence" value="ECO:0007669"/>
    <property type="project" value="InterPro"/>
</dbReference>
<dbReference type="GO" id="GO:0005576">
    <property type="term" value="C:extracellular region"/>
    <property type="evidence" value="ECO:0007669"/>
    <property type="project" value="UniProtKB-SubCell"/>
</dbReference>
<accession>A0A5C6N7R0</accession>
<dbReference type="PRINTS" id="PR00774">
    <property type="entry name" value="GUANYLIN"/>
</dbReference>
<evidence type="ECO:0000256" key="5">
    <source>
        <dbReference type="ARBA" id="ARBA00023157"/>
    </source>
</evidence>
<dbReference type="PANTHER" id="PTHR11318:SF4">
    <property type="entry name" value="GUANYLATE CYCLASE ACTIVATOR 2B"/>
    <property type="match status" value="1"/>
</dbReference>
<name>A0A5C6N7R0_9TELE</name>
<dbReference type="AlphaFoldDB" id="A0A5C6N7R0"/>
<proteinExistence type="inferred from homology"/>
<comment type="subcellular location">
    <subcellularLocation>
        <location evidence="1">Secreted</location>
    </subcellularLocation>
</comment>
<comment type="similarity">
    <text evidence="2">Belongs to the guanylin family.</text>
</comment>
<keyword evidence="5" id="KW-1015">Disulfide bond</keyword>
<evidence type="ECO:0000256" key="1">
    <source>
        <dbReference type="ARBA" id="ARBA00004613"/>
    </source>
</evidence>
<dbReference type="InterPro" id="IPR036382">
    <property type="entry name" value="Guanylin_sf"/>
</dbReference>
<evidence type="ECO:0000256" key="7">
    <source>
        <dbReference type="ARBA" id="ARBA00041176"/>
    </source>
</evidence>
<feature type="signal peptide" evidence="8">
    <location>
        <begin position="1"/>
        <end position="19"/>
    </location>
</feature>
<organism evidence="9 10">
    <name type="scientific">Takifugu flavidus</name>
    <name type="common">sansaifugu</name>
    <dbReference type="NCBI Taxonomy" id="433684"/>
    <lineage>
        <taxon>Eukaryota</taxon>
        <taxon>Metazoa</taxon>
        <taxon>Chordata</taxon>
        <taxon>Craniata</taxon>
        <taxon>Vertebrata</taxon>
        <taxon>Euteleostomi</taxon>
        <taxon>Actinopterygii</taxon>
        <taxon>Neopterygii</taxon>
        <taxon>Teleostei</taxon>
        <taxon>Neoteleostei</taxon>
        <taxon>Acanthomorphata</taxon>
        <taxon>Eupercaria</taxon>
        <taxon>Tetraodontiformes</taxon>
        <taxon>Tetradontoidea</taxon>
        <taxon>Tetraodontidae</taxon>
        <taxon>Takifugu</taxon>
    </lineage>
</organism>
<comment type="caution">
    <text evidence="9">The sequence shown here is derived from an EMBL/GenBank/DDBJ whole genome shotgun (WGS) entry which is preliminary data.</text>
</comment>
<dbReference type="PANTHER" id="PTHR11318">
    <property type="entry name" value="GUANYLIN FAMILY MEMBER"/>
    <property type="match status" value="1"/>
</dbReference>
<comment type="function">
    <text evidence="6">Endogenous activator of intestinal guanylate cyclase. It stimulates this enzyme through the same receptor binding region as the heat-stable enterotoxins. May be a potent physiological regulator of intestinal fluid and electrolyte transport. May be an autocrine/paracrine regulator of intestinal salt and water transport.</text>
</comment>
<keyword evidence="4 8" id="KW-0732">Signal</keyword>
<keyword evidence="3" id="KW-0964">Secreted</keyword>
<dbReference type="EMBL" id="RHFK02000017">
    <property type="protein sequence ID" value="TWW62778.1"/>
    <property type="molecule type" value="Genomic_DNA"/>
</dbReference>
<evidence type="ECO:0000256" key="8">
    <source>
        <dbReference type="SAM" id="SignalP"/>
    </source>
</evidence>
<evidence type="ECO:0000256" key="2">
    <source>
        <dbReference type="ARBA" id="ARBA00009883"/>
    </source>
</evidence>
<evidence type="ECO:0000256" key="6">
    <source>
        <dbReference type="ARBA" id="ARBA00037765"/>
    </source>
</evidence>
<feature type="chain" id="PRO_5022986578" description="Guanylate cyclase activator 2B" evidence="8">
    <location>
        <begin position="20"/>
        <end position="102"/>
    </location>
</feature>
<evidence type="ECO:0000313" key="10">
    <source>
        <dbReference type="Proteomes" id="UP000324091"/>
    </source>
</evidence>
<protein>
    <recommendedName>
        <fullName evidence="7">Guanylate cyclase activator 2B</fullName>
    </recommendedName>
</protein>